<evidence type="ECO:0000256" key="2">
    <source>
        <dbReference type="SAM" id="Phobius"/>
    </source>
</evidence>
<organism evidence="3 4">
    <name type="scientific">Colletotrichum destructivum</name>
    <dbReference type="NCBI Taxonomy" id="34406"/>
    <lineage>
        <taxon>Eukaryota</taxon>
        <taxon>Fungi</taxon>
        <taxon>Dikarya</taxon>
        <taxon>Ascomycota</taxon>
        <taxon>Pezizomycotina</taxon>
        <taxon>Sordariomycetes</taxon>
        <taxon>Hypocreomycetidae</taxon>
        <taxon>Glomerellales</taxon>
        <taxon>Glomerellaceae</taxon>
        <taxon>Colletotrichum</taxon>
        <taxon>Colletotrichum destructivum species complex</taxon>
    </lineage>
</organism>
<keyword evidence="2" id="KW-0812">Transmembrane</keyword>
<dbReference type="GeneID" id="87939444"/>
<keyword evidence="2" id="KW-0472">Membrane</keyword>
<protein>
    <submittedName>
        <fullName evidence="3">Uncharacterized protein</fullName>
    </submittedName>
</protein>
<reference evidence="4" key="1">
    <citation type="journal article" date="2023" name="bioRxiv">
        <title>Complete genome of the Medicago anthracnose fungus, Colletotrichum destructivum, reveals a mini-chromosome-like region within a core chromosome.</title>
        <authorList>
            <person name="Lapalu N."/>
            <person name="Simon A."/>
            <person name="Lu A."/>
            <person name="Plaumann P.-L."/>
            <person name="Amselem J."/>
            <person name="Pigne S."/>
            <person name="Auger A."/>
            <person name="Koch C."/>
            <person name="Dallery J.-F."/>
            <person name="O'Connell R.J."/>
        </authorList>
    </citation>
    <scope>NUCLEOTIDE SEQUENCE [LARGE SCALE GENOMIC DNA]</scope>
    <source>
        <strain evidence="4">CBS 520.97</strain>
    </source>
</reference>
<evidence type="ECO:0000313" key="4">
    <source>
        <dbReference type="Proteomes" id="UP001322277"/>
    </source>
</evidence>
<feature type="region of interest" description="Disordered" evidence="1">
    <location>
        <begin position="236"/>
        <end position="256"/>
    </location>
</feature>
<proteinExistence type="predicted"/>
<feature type="transmembrane region" description="Helical" evidence="2">
    <location>
        <begin position="207"/>
        <end position="226"/>
    </location>
</feature>
<feature type="region of interest" description="Disordered" evidence="1">
    <location>
        <begin position="1"/>
        <end position="46"/>
    </location>
</feature>
<dbReference type="Proteomes" id="UP001322277">
    <property type="component" value="Chromosome 2"/>
</dbReference>
<dbReference type="EMBL" id="CP137306">
    <property type="protein sequence ID" value="WQF77927.1"/>
    <property type="molecule type" value="Genomic_DNA"/>
</dbReference>
<keyword evidence="4" id="KW-1185">Reference proteome</keyword>
<dbReference type="RefSeq" id="XP_062775151.1">
    <property type="nucleotide sequence ID" value="XM_062919100.1"/>
</dbReference>
<sequence>MEDSYGGTKNKIRKNHGLDAHSPARLETDGLRQCPRKGATRSTSPLEVGLMVANQAAAGRHRGDLQEVRLQGVSHAGATGSQGIATRSPVRLAGVGFAGLGGRWAGDNERLSMKDESPLLVELLSASLLLLPPNGRSLFVWRGASREQEETALRKPPLDRSATGQTTIILHAPLKSRLLSILPEERTPIHSLFASQTRTRNICCSSIIIIITIINVVVVVVVASLASSSQWEEASEGSVSIPKPSRAPSIARCRRR</sequence>
<keyword evidence="2" id="KW-1133">Transmembrane helix</keyword>
<accession>A0AAX4I460</accession>
<name>A0AAX4I460_9PEZI</name>
<dbReference type="KEGG" id="cdet:87939444"/>
<dbReference type="AlphaFoldDB" id="A0AAX4I460"/>
<evidence type="ECO:0000313" key="3">
    <source>
        <dbReference type="EMBL" id="WQF77927.1"/>
    </source>
</evidence>
<gene>
    <name evidence="3" type="ORF">CDEST_02941</name>
</gene>
<feature type="compositionally biased region" description="Basic and acidic residues" evidence="1">
    <location>
        <begin position="16"/>
        <end position="30"/>
    </location>
</feature>
<evidence type="ECO:0000256" key="1">
    <source>
        <dbReference type="SAM" id="MobiDB-lite"/>
    </source>
</evidence>